<keyword evidence="2" id="KW-0472">Membrane</keyword>
<dbReference type="SUPFAM" id="SSF53474">
    <property type="entry name" value="alpha/beta-Hydrolases"/>
    <property type="match status" value="1"/>
</dbReference>
<dbReference type="PANTHER" id="PTHR43798">
    <property type="entry name" value="MONOACYLGLYCEROL LIPASE"/>
    <property type="match status" value="1"/>
</dbReference>
<protein>
    <recommendedName>
        <fullName evidence="3">AB hydrolase-1 domain-containing protein</fullName>
    </recommendedName>
</protein>
<comment type="similarity">
    <text evidence="1">Belongs to the AB hydrolase superfamily.</text>
</comment>
<evidence type="ECO:0000256" key="1">
    <source>
        <dbReference type="ARBA" id="ARBA00008645"/>
    </source>
</evidence>
<dbReference type="Pfam" id="PF00561">
    <property type="entry name" value="Abhydrolase_1"/>
    <property type="match status" value="1"/>
</dbReference>
<dbReference type="EMBL" id="RWIC01001042">
    <property type="protein sequence ID" value="TKC38079.1"/>
    <property type="molecule type" value="Genomic_DNA"/>
</dbReference>
<dbReference type="GO" id="GO:0016020">
    <property type="term" value="C:membrane"/>
    <property type="evidence" value="ECO:0007669"/>
    <property type="project" value="TreeGrafter"/>
</dbReference>
<gene>
    <name evidence="4" type="ORF">EI555_012134</name>
</gene>
<dbReference type="Gene3D" id="3.40.50.1820">
    <property type="entry name" value="alpha/beta hydrolase"/>
    <property type="match status" value="1"/>
</dbReference>
<evidence type="ECO:0000259" key="3">
    <source>
        <dbReference type="Pfam" id="PF00561"/>
    </source>
</evidence>
<dbReference type="GO" id="GO:0047372">
    <property type="term" value="F:monoacylglycerol lipase activity"/>
    <property type="evidence" value="ECO:0007669"/>
    <property type="project" value="TreeGrafter"/>
</dbReference>
<evidence type="ECO:0000313" key="4">
    <source>
        <dbReference type="EMBL" id="TKC38079.1"/>
    </source>
</evidence>
<sequence>MLCCKLIQGYITKDYGAIKNIRPIIRMREWWVKVGLLAMPLLAAYLHITAPPPATPTFPLFFNHGMIVLNFRGFGFSDKPRPHDYSIFEQASIVEALLRHLGFQNCRINLLSHVCGDIFAQELLYRFKQNRSGQLTIKSLCLSNGGIFLEAHLLLLLQNLLKDGGMLSPILTESELWDMWAGIHHNDRNLVIDSLLQYINQMKKFRRH</sequence>
<evidence type="ECO:0000313" key="5">
    <source>
        <dbReference type="Proteomes" id="UP000308365"/>
    </source>
</evidence>
<feature type="domain" description="AB hydrolase-1" evidence="3">
    <location>
        <begin position="66"/>
        <end position="105"/>
    </location>
</feature>
<feature type="transmembrane region" description="Helical" evidence="2">
    <location>
        <begin position="54"/>
        <end position="71"/>
    </location>
</feature>
<dbReference type="PANTHER" id="PTHR43798:SF33">
    <property type="entry name" value="HYDROLASE, PUTATIVE (AFU_ORTHOLOGUE AFUA_2G14860)-RELATED"/>
    <property type="match status" value="1"/>
</dbReference>
<proteinExistence type="inferred from homology"/>
<dbReference type="GO" id="GO:0046464">
    <property type="term" value="P:acylglycerol catabolic process"/>
    <property type="evidence" value="ECO:0007669"/>
    <property type="project" value="TreeGrafter"/>
</dbReference>
<evidence type="ECO:0000256" key="2">
    <source>
        <dbReference type="SAM" id="Phobius"/>
    </source>
</evidence>
<feature type="non-terminal residue" evidence="4">
    <location>
        <position position="208"/>
    </location>
</feature>
<dbReference type="InterPro" id="IPR050266">
    <property type="entry name" value="AB_hydrolase_sf"/>
</dbReference>
<keyword evidence="2" id="KW-0812">Transmembrane</keyword>
<reference evidence="5" key="1">
    <citation type="journal article" date="2019" name="IScience">
        <title>Narwhal Genome Reveals Long-Term Low Genetic Diversity despite Current Large Abundance Size.</title>
        <authorList>
            <person name="Westbury M.V."/>
            <person name="Petersen B."/>
            <person name="Garde E."/>
            <person name="Heide-Jorgensen M.P."/>
            <person name="Lorenzen E.D."/>
        </authorList>
    </citation>
    <scope>NUCLEOTIDE SEQUENCE [LARGE SCALE GENOMIC DNA]</scope>
</reference>
<accession>A0A4U1ENL2</accession>
<dbReference type="AlphaFoldDB" id="A0A4U1ENL2"/>
<dbReference type="Proteomes" id="UP000308365">
    <property type="component" value="Unassembled WGS sequence"/>
</dbReference>
<dbReference type="InterPro" id="IPR029058">
    <property type="entry name" value="AB_hydrolase_fold"/>
</dbReference>
<comment type="caution">
    <text evidence="4">The sequence shown here is derived from an EMBL/GenBank/DDBJ whole genome shotgun (WGS) entry which is preliminary data.</text>
</comment>
<dbReference type="InterPro" id="IPR000073">
    <property type="entry name" value="AB_hydrolase_1"/>
</dbReference>
<name>A0A4U1ENL2_MONMO</name>
<organism evidence="4 5">
    <name type="scientific">Monodon monoceros</name>
    <name type="common">Narwhal</name>
    <name type="synonym">Ceratodon monodon</name>
    <dbReference type="NCBI Taxonomy" id="40151"/>
    <lineage>
        <taxon>Eukaryota</taxon>
        <taxon>Metazoa</taxon>
        <taxon>Chordata</taxon>
        <taxon>Craniata</taxon>
        <taxon>Vertebrata</taxon>
        <taxon>Euteleostomi</taxon>
        <taxon>Mammalia</taxon>
        <taxon>Eutheria</taxon>
        <taxon>Laurasiatheria</taxon>
        <taxon>Artiodactyla</taxon>
        <taxon>Whippomorpha</taxon>
        <taxon>Cetacea</taxon>
        <taxon>Odontoceti</taxon>
        <taxon>Monodontidae</taxon>
        <taxon>Monodon</taxon>
    </lineage>
</organism>
<feature type="transmembrane region" description="Helical" evidence="2">
    <location>
        <begin position="30"/>
        <end position="48"/>
    </location>
</feature>
<keyword evidence="2" id="KW-1133">Transmembrane helix</keyword>